<dbReference type="PANTHER" id="PTHR40124">
    <property type="match status" value="1"/>
</dbReference>
<accession>A0A3N0C1I3</accession>
<feature type="signal peptide" evidence="1">
    <location>
        <begin position="1"/>
        <end position="27"/>
    </location>
</feature>
<gene>
    <name evidence="3" type="ORF">D7004_03845</name>
</gene>
<proteinExistence type="predicted"/>
<feature type="domain" description="Polysaccharide lyase 14" evidence="2">
    <location>
        <begin position="102"/>
        <end position="269"/>
    </location>
</feature>
<evidence type="ECO:0000259" key="2">
    <source>
        <dbReference type="Pfam" id="PF21294"/>
    </source>
</evidence>
<dbReference type="Proteomes" id="UP000274046">
    <property type="component" value="Unassembled WGS sequence"/>
</dbReference>
<keyword evidence="4" id="KW-1185">Reference proteome</keyword>
<reference evidence="3 4" key="1">
    <citation type="submission" date="2018-10" db="EMBL/GenBank/DDBJ databases">
        <title>Genome sequencing of Pedobacter jejuensis TNB23.</title>
        <authorList>
            <person name="Cho Y.-J."/>
            <person name="Cho A."/>
            <person name="Kim O.-S."/>
        </authorList>
    </citation>
    <scope>NUCLEOTIDE SEQUENCE [LARGE SCALE GENOMIC DNA]</scope>
    <source>
        <strain evidence="3 4">TNB23</strain>
    </source>
</reference>
<organism evidence="3 4">
    <name type="scientific">Pedobacter jejuensis</name>
    <dbReference type="NCBI Taxonomy" id="1268550"/>
    <lineage>
        <taxon>Bacteria</taxon>
        <taxon>Pseudomonadati</taxon>
        <taxon>Bacteroidota</taxon>
        <taxon>Sphingobacteriia</taxon>
        <taxon>Sphingobacteriales</taxon>
        <taxon>Sphingobacteriaceae</taxon>
        <taxon>Pedobacter</taxon>
    </lineage>
</organism>
<dbReference type="AlphaFoldDB" id="A0A3N0C1I3"/>
<comment type="caution">
    <text evidence="3">The sequence shown here is derived from an EMBL/GenBank/DDBJ whole genome shotgun (WGS) entry which is preliminary data.</text>
</comment>
<dbReference type="Gene3D" id="2.60.120.200">
    <property type="match status" value="1"/>
</dbReference>
<evidence type="ECO:0000313" key="3">
    <source>
        <dbReference type="EMBL" id="RNL55896.1"/>
    </source>
</evidence>
<keyword evidence="1" id="KW-0732">Signal</keyword>
<evidence type="ECO:0000313" key="4">
    <source>
        <dbReference type="Proteomes" id="UP000274046"/>
    </source>
</evidence>
<dbReference type="OrthoDB" id="1329056at2"/>
<dbReference type="Pfam" id="PF21294">
    <property type="entry name" value="Polysacc_lyase_14"/>
    <property type="match status" value="1"/>
</dbReference>
<name>A0A3N0C1I3_9SPHI</name>
<dbReference type="InterPro" id="IPR048958">
    <property type="entry name" value="Polysacc_lyase_14"/>
</dbReference>
<dbReference type="PANTHER" id="PTHR40124:SF1">
    <property type="entry name" value="DISAGGREGATASE RELATED REPEAT PROTEIN"/>
    <property type="match status" value="1"/>
</dbReference>
<dbReference type="EMBL" id="RBEE01000004">
    <property type="protein sequence ID" value="RNL55896.1"/>
    <property type="molecule type" value="Genomic_DNA"/>
</dbReference>
<dbReference type="RefSeq" id="WP_123204549.1">
    <property type="nucleotide sequence ID" value="NZ_RBEE01000004.1"/>
</dbReference>
<protein>
    <recommendedName>
        <fullName evidence="2">Polysaccharide lyase 14 domain-containing protein</fullName>
    </recommendedName>
</protein>
<evidence type="ECO:0000256" key="1">
    <source>
        <dbReference type="SAM" id="SignalP"/>
    </source>
</evidence>
<sequence>MKKTHRMLSRIGLLLIAICLYENQVVAQSKQDNGRAKSKLDLNWNKNRPGSYSYDSAVKDFGSIIDWAPSRTDIVGGAFRVSLLPNLLSGSGGLVAKSWIEEATAYEVSYDVKFDKDFDFGRGGKVGFGLRVGDGNTGCDKADDGNGGSARVMWYTDKGITKFKPYMYYFDMKGNCGDNMVPNAFYPKQGSIVKDKWYHIKIYVKSNNADQKDGRVKVSIDEDVVLEQPIRWTANDAKRFINKLSNDTFRGGNSDDWKTDNTGYIFLDNLKLKKLE</sequence>
<feature type="chain" id="PRO_5018272978" description="Polysaccharide lyase 14 domain-containing protein" evidence="1">
    <location>
        <begin position="28"/>
        <end position="276"/>
    </location>
</feature>